<gene>
    <name evidence="1" type="ORF">S01H1_23352</name>
</gene>
<sequence length="39" mass="4141">HTITSGLIGTLNGRGFSRCEGLSPELGFPLDDKGRILVI</sequence>
<organism evidence="1">
    <name type="scientific">marine sediment metagenome</name>
    <dbReference type="NCBI Taxonomy" id="412755"/>
    <lineage>
        <taxon>unclassified sequences</taxon>
        <taxon>metagenomes</taxon>
        <taxon>ecological metagenomes</taxon>
    </lineage>
</organism>
<proteinExistence type="predicted"/>
<comment type="caution">
    <text evidence="1">The sequence shown here is derived from an EMBL/GenBank/DDBJ whole genome shotgun (WGS) entry which is preliminary data.</text>
</comment>
<protein>
    <submittedName>
        <fullName evidence="1">Uncharacterized protein</fullName>
    </submittedName>
</protein>
<dbReference type="AlphaFoldDB" id="X0UCD4"/>
<reference evidence="1" key="1">
    <citation type="journal article" date="2014" name="Front. Microbiol.">
        <title>High frequency of phylogenetically diverse reductive dehalogenase-homologous genes in deep subseafloor sedimentary metagenomes.</title>
        <authorList>
            <person name="Kawai M."/>
            <person name="Futagami T."/>
            <person name="Toyoda A."/>
            <person name="Takaki Y."/>
            <person name="Nishi S."/>
            <person name="Hori S."/>
            <person name="Arai W."/>
            <person name="Tsubouchi T."/>
            <person name="Morono Y."/>
            <person name="Uchiyama I."/>
            <person name="Ito T."/>
            <person name="Fujiyama A."/>
            <person name="Inagaki F."/>
            <person name="Takami H."/>
        </authorList>
    </citation>
    <scope>NUCLEOTIDE SEQUENCE</scope>
    <source>
        <strain evidence="1">Expedition CK06-06</strain>
    </source>
</reference>
<name>X0UCD4_9ZZZZ</name>
<feature type="non-terminal residue" evidence="1">
    <location>
        <position position="1"/>
    </location>
</feature>
<evidence type="ECO:0000313" key="1">
    <source>
        <dbReference type="EMBL" id="GAF96956.1"/>
    </source>
</evidence>
<accession>X0UCD4</accession>
<dbReference type="EMBL" id="BARS01013455">
    <property type="protein sequence ID" value="GAF96956.1"/>
    <property type="molecule type" value="Genomic_DNA"/>
</dbReference>